<dbReference type="RefSeq" id="WP_171363741.1">
    <property type="nucleotide sequence ID" value="NZ_WVQY01000004.1"/>
</dbReference>
<evidence type="ECO:0000313" key="2">
    <source>
        <dbReference type="Proteomes" id="UP000599383"/>
    </source>
</evidence>
<dbReference type="Proteomes" id="UP000599383">
    <property type="component" value="Unassembled WGS sequence"/>
</dbReference>
<accession>A0ABX1WCV0</accession>
<comment type="caution">
    <text evidence="1">The sequence shown here is derived from an EMBL/GenBank/DDBJ whole genome shotgun (WGS) entry which is preliminary data.</text>
</comment>
<dbReference type="EMBL" id="WVQY01000004">
    <property type="protein sequence ID" value="NOD31108.1"/>
    <property type="molecule type" value="Genomic_DNA"/>
</dbReference>
<gene>
    <name evidence="1" type="ORF">GS617_12550</name>
</gene>
<keyword evidence="2" id="KW-1185">Reference proteome</keyword>
<protein>
    <submittedName>
        <fullName evidence="1">Uncharacterized protein</fullName>
    </submittedName>
</protein>
<evidence type="ECO:0000313" key="1">
    <source>
        <dbReference type="EMBL" id="NOD31108.1"/>
    </source>
</evidence>
<organism evidence="1 2">
    <name type="scientific">Ruegeria atlantica</name>
    <dbReference type="NCBI Taxonomy" id="81569"/>
    <lineage>
        <taxon>Bacteria</taxon>
        <taxon>Pseudomonadati</taxon>
        <taxon>Pseudomonadota</taxon>
        <taxon>Alphaproteobacteria</taxon>
        <taxon>Rhodobacterales</taxon>
        <taxon>Roseobacteraceae</taxon>
        <taxon>Ruegeria</taxon>
    </lineage>
</organism>
<name>A0ABX1WCV0_9RHOB</name>
<proteinExistence type="predicted"/>
<reference evidence="1 2" key="1">
    <citation type="submission" date="2019-12" db="EMBL/GenBank/DDBJ databases">
        <title>Ruegeria JWLKs population differentiation of coral mucus and skeleton niches.</title>
        <authorList>
            <person name="Luo D."/>
        </authorList>
    </citation>
    <scope>NUCLEOTIDE SEQUENCE [LARGE SCALE GENOMIC DNA]</scope>
    <source>
        <strain evidence="1 2">HKCCD6238</strain>
    </source>
</reference>
<sequence length="316" mass="34815">MSNLAHLQHLKSQVDEVSFLAAEAEEAGDVVAEMNFRSRVSAIESEIEQLERTDSNVAEVALLFDGRPVLGTASIDARFATKALSIFQDIVSKLYASGTSLGLKGARGIVPSQRNSSLRITEIARGSFGFVLEEPGADQSSAVATTLREALDEAIETIEEITQRDDDDFLVELDAINPRVFSSLNQFFKHLHSSEATLRAALPTKQLRFDNEDIERAYLRLSNASVDIKEEIWIGTLVGLSPLSRSFEFQPDDKVDVITGNFGKQVSQDYLERIENDGITLGSKFRASIEVARVRKPNGEVSIKYTALDLTELSSN</sequence>